<dbReference type="RefSeq" id="WP_270040522.1">
    <property type="nucleotide sequence ID" value="NZ_JAPDOD010000011.1"/>
</dbReference>
<protein>
    <recommendedName>
        <fullName evidence="1">Effector-associated domain-containing protein</fullName>
    </recommendedName>
</protein>
<reference evidence="2" key="1">
    <citation type="submission" date="2022-10" db="EMBL/GenBank/DDBJ databases">
        <title>The WGS of Solirubrobacter ginsenosidimutans DSM 21036.</title>
        <authorList>
            <person name="Jiang Z."/>
        </authorList>
    </citation>
    <scope>NUCLEOTIDE SEQUENCE</scope>
    <source>
        <strain evidence="2">DSM 21036</strain>
    </source>
</reference>
<proteinExistence type="predicted"/>
<accession>A0A9X3MRP9</accession>
<evidence type="ECO:0000313" key="2">
    <source>
        <dbReference type="EMBL" id="MDA0161319.1"/>
    </source>
</evidence>
<dbReference type="Pfam" id="PF19957">
    <property type="entry name" value="EAD5"/>
    <property type="match status" value="1"/>
</dbReference>
<feature type="domain" description="Effector-associated" evidence="1">
    <location>
        <begin position="6"/>
        <end position="98"/>
    </location>
</feature>
<dbReference type="AlphaFoldDB" id="A0A9X3MRP9"/>
<gene>
    <name evidence="2" type="ORF">OM076_13660</name>
</gene>
<name>A0A9X3MRP9_9ACTN</name>
<dbReference type="Proteomes" id="UP001149140">
    <property type="component" value="Unassembled WGS sequence"/>
</dbReference>
<evidence type="ECO:0000259" key="1">
    <source>
        <dbReference type="Pfam" id="PF19957"/>
    </source>
</evidence>
<dbReference type="InterPro" id="IPR045432">
    <property type="entry name" value="EAD5"/>
</dbReference>
<comment type="caution">
    <text evidence="2">The sequence shown here is derived from an EMBL/GenBank/DDBJ whole genome shotgun (WGS) entry which is preliminary data.</text>
</comment>
<sequence>MSLPIPEAEIQALVDAALTTGLGDPGRRKILLGNVNQRFVAGQLPAMAEPRTQVLSDIRRLAGVDRLADGSVPLRDWLEMAVALTAEREESSVFRGILGRLAA</sequence>
<dbReference type="EMBL" id="JAPDOD010000011">
    <property type="protein sequence ID" value="MDA0161319.1"/>
    <property type="molecule type" value="Genomic_DNA"/>
</dbReference>
<evidence type="ECO:0000313" key="3">
    <source>
        <dbReference type="Proteomes" id="UP001149140"/>
    </source>
</evidence>
<organism evidence="2 3">
    <name type="scientific">Solirubrobacter ginsenosidimutans</name>
    <dbReference type="NCBI Taxonomy" id="490573"/>
    <lineage>
        <taxon>Bacteria</taxon>
        <taxon>Bacillati</taxon>
        <taxon>Actinomycetota</taxon>
        <taxon>Thermoleophilia</taxon>
        <taxon>Solirubrobacterales</taxon>
        <taxon>Solirubrobacteraceae</taxon>
        <taxon>Solirubrobacter</taxon>
    </lineage>
</organism>
<keyword evidence="3" id="KW-1185">Reference proteome</keyword>